<dbReference type="GO" id="GO:0019867">
    <property type="term" value="C:outer membrane"/>
    <property type="evidence" value="ECO:0007669"/>
    <property type="project" value="InterPro"/>
</dbReference>
<dbReference type="InterPro" id="IPR025970">
    <property type="entry name" value="SusE"/>
</dbReference>
<dbReference type="Gene3D" id="2.60.40.3620">
    <property type="match status" value="2"/>
</dbReference>
<protein>
    <submittedName>
        <fullName evidence="2">SusE outer membrane protein</fullName>
    </submittedName>
</protein>
<gene>
    <name evidence="2" type="ORF">SAMN05216464_112131</name>
</gene>
<dbReference type="AlphaFoldDB" id="A0A1G7I375"/>
<dbReference type="PROSITE" id="PS51257">
    <property type="entry name" value="PROKAR_LIPOPROTEIN"/>
    <property type="match status" value="1"/>
</dbReference>
<name>A0A1G7I375_9SPHI</name>
<dbReference type="STRING" id="1391627.SAMN05216464_112131"/>
<feature type="domain" description="SusE outer membrane protein" evidence="1">
    <location>
        <begin position="24"/>
        <end position="129"/>
    </location>
</feature>
<dbReference type="Proteomes" id="UP000199072">
    <property type="component" value="Unassembled WGS sequence"/>
</dbReference>
<dbReference type="GO" id="GO:2001070">
    <property type="term" value="F:starch binding"/>
    <property type="evidence" value="ECO:0007669"/>
    <property type="project" value="InterPro"/>
</dbReference>
<dbReference type="OrthoDB" id="975117at2"/>
<accession>A0A1G7I375</accession>
<keyword evidence="3" id="KW-1185">Reference proteome</keyword>
<dbReference type="CDD" id="cd12956">
    <property type="entry name" value="CBM_SusE-F_like"/>
    <property type="match status" value="1"/>
</dbReference>
<organism evidence="2 3">
    <name type="scientific">Mucilaginibacter pineti</name>
    <dbReference type="NCBI Taxonomy" id="1391627"/>
    <lineage>
        <taxon>Bacteria</taxon>
        <taxon>Pseudomonadati</taxon>
        <taxon>Bacteroidota</taxon>
        <taxon>Sphingobacteriia</taxon>
        <taxon>Sphingobacteriales</taxon>
        <taxon>Sphingobacteriaceae</taxon>
        <taxon>Mucilaginibacter</taxon>
    </lineage>
</organism>
<sequence length="342" mass="35567">MKKLLTIILAVTGVGLLLLSSCKKDQTKVVTNVGKVGTLSANNLTPVLTKPTAADAAVTFNWQATNVSGYAAPISYTLQMDVKGNNFASPKEVAVSTVTKSFTVGSLNDVLLGLKLSFDVNTDVEVRVKSTAAANLAPTYSNVLVLTTKPFKAVSYVYVPGDYQGWSPASADSLKSPNSDGVYDGFIGFAAGGTLEFKITPTKASDFAGAYGDAGAGKLSTSGGNLKVPAPGYYALHVDLNTLTYTATPHVWGIVGNGTPGGWNTDTDMTYSQTSKTWSVTLALTAGPGLAMKFRYDHAWDVNLGGSTDALTQGGGDITVPATGTYKIVLDVNAGTFTSTKL</sequence>
<evidence type="ECO:0000259" key="1">
    <source>
        <dbReference type="Pfam" id="PF14292"/>
    </source>
</evidence>
<reference evidence="2 3" key="1">
    <citation type="submission" date="2016-10" db="EMBL/GenBank/DDBJ databases">
        <authorList>
            <person name="de Groot N.N."/>
        </authorList>
    </citation>
    <scope>NUCLEOTIDE SEQUENCE [LARGE SCALE GENOMIC DNA]</scope>
    <source>
        <strain evidence="2 3">47C3B</strain>
    </source>
</reference>
<dbReference type="RefSeq" id="WP_091152935.1">
    <property type="nucleotide sequence ID" value="NZ_FNAI01000012.1"/>
</dbReference>
<dbReference type="Pfam" id="PF14292">
    <property type="entry name" value="SusE"/>
    <property type="match status" value="1"/>
</dbReference>
<dbReference type="EMBL" id="FNAI01000012">
    <property type="protein sequence ID" value="SDF07048.1"/>
    <property type="molecule type" value="Genomic_DNA"/>
</dbReference>
<evidence type="ECO:0000313" key="2">
    <source>
        <dbReference type="EMBL" id="SDF07048.1"/>
    </source>
</evidence>
<evidence type="ECO:0000313" key="3">
    <source>
        <dbReference type="Proteomes" id="UP000199072"/>
    </source>
</evidence>
<dbReference type="CDD" id="cd12967">
    <property type="entry name" value="CBM_SusE-F_like_u1"/>
    <property type="match status" value="1"/>
</dbReference>
<proteinExistence type="predicted"/>